<evidence type="ECO:0000313" key="2">
    <source>
        <dbReference type="Proteomes" id="UP000003100"/>
    </source>
</evidence>
<accession>C0CPQ9</accession>
<dbReference type="HOGENOM" id="CLU_110734_1_0_9"/>
<dbReference type="eggNOG" id="ENOG5032TN4">
    <property type="taxonomic scope" value="Bacteria"/>
</dbReference>
<dbReference type="NCBIfam" id="TIGR02126">
    <property type="entry name" value="phgtail_TP901_1"/>
    <property type="match status" value="1"/>
</dbReference>
<sequence>MSEMKKRMTKHYQVPRFSALPLQVFAGSGNKEAVQGTKIVYLYRIAKDASTKDGTLLAFTTENGRTKSKDADSTATKDGSIRTPGAAEVEITATSILAKGDTMLDSLENAMDADELIEIWEANLAEPVEEEDNKFKGMYFQGYLTEFEKTSSAEDFVECSLTFGINGTGARGEVTVSTEQQELASYVFKDTTRVGA</sequence>
<keyword evidence="2" id="KW-1185">Reference proteome</keyword>
<evidence type="ECO:0008006" key="3">
    <source>
        <dbReference type="Google" id="ProtNLM"/>
    </source>
</evidence>
<proteinExistence type="predicted"/>
<organism evidence="1 2">
    <name type="scientific">Blautia hydrogenotrophica (strain DSM 10507 / JCM 14656 / S5a33)</name>
    <name type="common">Ruminococcus hydrogenotrophicus</name>
    <dbReference type="NCBI Taxonomy" id="476272"/>
    <lineage>
        <taxon>Bacteria</taxon>
        <taxon>Bacillati</taxon>
        <taxon>Bacillota</taxon>
        <taxon>Clostridia</taxon>
        <taxon>Lachnospirales</taxon>
        <taxon>Lachnospiraceae</taxon>
        <taxon>Blautia</taxon>
    </lineage>
</organism>
<dbReference type="GeneID" id="86822570"/>
<reference evidence="1 2" key="2">
    <citation type="submission" date="2009-02" db="EMBL/GenBank/DDBJ databases">
        <title>Draft genome sequence of Blautia hydrogenotrophica DSM 10507 (Ruminococcus hydrogenotrophicus DSM 10507).</title>
        <authorList>
            <person name="Sudarsanam P."/>
            <person name="Ley R."/>
            <person name="Guruge J."/>
            <person name="Turnbaugh P.J."/>
            <person name="Mahowald M."/>
            <person name="Liep D."/>
            <person name="Gordon J."/>
        </authorList>
    </citation>
    <scope>NUCLEOTIDE SEQUENCE [LARGE SCALE GENOMIC DNA]</scope>
    <source>
        <strain evidence="2">DSM 10507 / JCM 14656 / S5a33</strain>
    </source>
</reference>
<dbReference type="PRINTS" id="PR01997">
    <property type="entry name" value="MTP2FAMILY"/>
</dbReference>
<dbReference type="AlphaFoldDB" id="C0CPQ9"/>
<dbReference type="PATRIC" id="fig|476272.21.peg.994"/>
<dbReference type="EMBL" id="ACBZ01000158">
    <property type="protein sequence ID" value="EEG48229.1"/>
    <property type="molecule type" value="Genomic_DNA"/>
</dbReference>
<gene>
    <name evidence="1" type="ORF">RUMHYD_02860</name>
</gene>
<reference evidence="1 2" key="1">
    <citation type="submission" date="2009-01" db="EMBL/GenBank/DDBJ databases">
        <authorList>
            <person name="Fulton L."/>
            <person name="Clifton S."/>
            <person name="Fulton B."/>
            <person name="Xu J."/>
            <person name="Minx P."/>
            <person name="Pepin K.H."/>
            <person name="Johnson M."/>
            <person name="Bhonagiri V."/>
            <person name="Nash W.E."/>
            <person name="Mardis E.R."/>
            <person name="Wilson R.K."/>
        </authorList>
    </citation>
    <scope>NUCLEOTIDE SEQUENCE [LARGE SCALE GENOMIC DNA]</scope>
    <source>
        <strain evidence="2">DSM 10507 / JCM 14656 / S5a33</strain>
    </source>
</reference>
<dbReference type="PRINTS" id="PR01998">
    <property type="entry name" value="MTP2STAPHYLO"/>
</dbReference>
<dbReference type="InterPro" id="IPR022345">
    <property type="entry name" value="Phage_69_Orf23_MTP"/>
</dbReference>
<evidence type="ECO:0000313" key="1">
    <source>
        <dbReference type="EMBL" id="EEG48229.1"/>
    </source>
</evidence>
<comment type="caution">
    <text evidence="1">The sequence shown here is derived from an EMBL/GenBank/DDBJ whole genome shotgun (WGS) entry which is preliminary data.</text>
</comment>
<dbReference type="Proteomes" id="UP000003100">
    <property type="component" value="Unassembled WGS sequence"/>
</dbReference>
<protein>
    <recommendedName>
        <fullName evidence="3">Phage major tail protein, TP901-1 family</fullName>
    </recommendedName>
</protein>
<dbReference type="InterPro" id="IPR011855">
    <property type="entry name" value="Phgtail_TP901_1"/>
</dbReference>
<dbReference type="RefSeq" id="WP_005950573.1">
    <property type="nucleotide sequence ID" value="NZ_CP136423.1"/>
</dbReference>
<dbReference type="Pfam" id="PF06199">
    <property type="entry name" value="Phage_tail_2"/>
    <property type="match status" value="1"/>
</dbReference>
<name>C0CPQ9_BLAHS</name>